<proteinExistence type="predicted"/>
<reference evidence="2" key="2">
    <citation type="journal article" date="2023" name="Microorganisms">
        <title>Isolation and Genomic Characteristics of Cat-Borne Campylobacter felis sp. nov. and Sheep-Borne Campylobacter ovis sp. nov.</title>
        <authorList>
            <person name="Wang H."/>
            <person name="Li Y."/>
            <person name="Gu Y."/>
            <person name="Zhou G."/>
            <person name="Chen X."/>
            <person name="Zhang X."/>
            <person name="Shao Z."/>
            <person name="Zhang J."/>
            <person name="Zhang M."/>
        </authorList>
    </citation>
    <scope>NUCLEOTIDE SEQUENCE</scope>
    <source>
        <strain evidence="2">XJK33-1</strain>
    </source>
</reference>
<dbReference type="Proteomes" id="UP001176223">
    <property type="component" value="Unassembled WGS sequence"/>
</dbReference>
<dbReference type="EMBL" id="JANURU010000015">
    <property type="protein sequence ID" value="MDL0147423.1"/>
    <property type="molecule type" value="Genomic_DNA"/>
</dbReference>
<accession>A0ABT7I564</accession>
<keyword evidence="1" id="KW-0175">Coiled coil</keyword>
<evidence type="ECO:0000313" key="2">
    <source>
        <dbReference type="EMBL" id="MDL0147423.1"/>
    </source>
</evidence>
<evidence type="ECO:0000313" key="3">
    <source>
        <dbReference type="Proteomes" id="UP001176223"/>
    </source>
</evidence>
<sequence length="117" mass="13037">MNLEMIKNLQTSLKALENQLVNHQQNRAVVENLEGQIATLKAQNDFKLLQGIKKNLELLNGAFCDDLGLGKLNLMLFNAKVPPKYYDIFYNMLALSSGSVTPPPPPVCQIRVARPNS</sequence>
<keyword evidence="3" id="KW-1185">Reference proteome</keyword>
<reference evidence="2" key="1">
    <citation type="submission" date="2022-08" db="EMBL/GenBank/DDBJ databases">
        <authorList>
            <person name="Wang H."/>
        </authorList>
    </citation>
    <scope>NUCLEOTIDE SEQUENCE</scope>
    <source>
        <strain evidence="2">XJK33-1</strain>
    </source>
</reference>
<gene>
    <name evidence="2" type="ORF">NYG95_07340</name>
</gene>
<name>A0ABT7I564_9BACT</name>
<protein>
    <submittedName>
        <fullName evidence="2">Uncharacterized protein</fullName>
    </submittedName>
</protein>
<organism evidence="2 3">
    <name type="scientific">Campylobacter felis</name>
    <dbReference type="NCBI Taxonomy" id="2974565"/>
    <lineage>
        <taxon>Bacteria</taxon>
        <taxon>Pseudomonadati</taxon>
        <taxon>Campylobacterota</taxon>
        <taxon>Epsilonproteobacteria</taxon>
        <taxon>Campylobacterales</taxon>
        <taxon>Campylobacteraceae</taxon>
        <taxon>Campylobacter</taxon>
    </lineage>
</organism>
<dbReference type="RefSeq" id="WP_289774204.1">
    <property type="nucleotide sequence ID" value="NZ_JANURU010000015.1"/>
</dbReference>
<comment type="caution">
    <text evidence="2">The sequence shown here is derived from an EMBL/GenBank/DDBJ whole genome shotgun (WGS) entry which is preliminary data.</text>
</comment>
<evidence type="ECO:0000256" key="1">
    <source>
        <dbReference type="SAM" id="Coils"/>
    </source>
</evidence>
<feature type="coiled-coil region" evidence="1">
    <location>
        <begin position="6"/>
        <end position="50"/>
    </location>
</feature>